<reference evidence="1 2" key="1">
    <citation type="submission" date="2023-08" db="EMBL/GenBank/DDBJ databases">
        <authorList>
            <person name="Joshi A."/>
            <person name="Thite S."/>
        </authorList>
    </citation>
    <scope>NUCLEOTIDE SEQUENCE [LARGE SCALE GENOMIC DNA]</scope>
    <source>
        <strain evidence="1 2">1E1</strain>
    </source>
</reference>
<organism evidence="1 2">
    <name type="scientific">Alkalimonas delamerensis</name>
    <dbReference type="NCBI Taxonomy" id="265981"/>
    <lineage>
        <taxon>Bacteria</taxon>
        <taxon>Pseudomonadati</taxon>
        <taxon>Pseudomonadota</taxon>
        <taxon>Gammaproteobacteria</taxon>
        <taxon>Alkalimonas</taxon>
    </lineage>
</organism>
<protein>
    <submittedName>
        <fullName evidence="1">BrnT family toxin</fullName>
    </submittedName>
</protein>
<gene>
    <name evidence="1" type="ORF">Q3O59_01965</name>
</gene>
<dbReference type="Proteomes" id="UP001236258">
    <property type="component" value="Unassembled WGS sequence"/>
</dbReference>
<dbReference type="Gene3D" id="3.10.450.530">
    <property type="entry name" value="Ribonuclease toxin, BrnT, of type II toxin-antitoxin system"/>
    <property type="match status" value="1"/>
</dbReference>
<comment type="caution">
    <text evidence="1">The sequence shown here is derived from an EMBL/GenBank/DDBJ whole genome shotgun (WGS) entry which is preliminary data.</text>
</comment>
<evidence type="ECO:0000313" key="1">
    <source>
        <dbReference type="EMBL" id="MDP4527797.1"/>
    </source>
</evidence>
<evidence type="ECO:0000313" key="2">
    <source>
        <dbReference type="Proteomes" id="UP001236258"/>
    </source>
</evidence>
<dbReference type="RefSeq" id="WP_305943997.1">
    <property type="nucleotide sequence ID" value="NZ_JAUZVY010000001.1"/>
</dbReference>
<proteinExistence type="predicted"/>
<dbReference type="InterPro" id="IPR038573">
    <property type="entry name" value="BrnT_sf"/>
</dbReference>
<name>A0ABT9GLE9_9GAMM</name>
<accession>A0ABT9GLE9</accession>
<sequence>MKQFNWNADKNQLLMAERGVSLEDVLYAFQAGQLLDEVAHPNTEKYPQQRVFIVCIDDYAWLVPFVETTDEIFLKSIIPSRKATKQYLRRAK</sequence>
<dbReference type="EMBL" id="JAUZVY010000001">
    <property type="protein sequence ID" value="MDP4527797.1"/>
    <property type="molecule type" value="Genomic_DNA"/>
</dbReference>
<keyword evidence="2" id="KW-1185">Reference proteome</keyword>